<sequence length="272" mass="30205">MPFIDCHCHIDSPAFDVDRAQVLKNAKALGVEQMMIPGLHLSQFSELLSLKNDYSGTAYPRLDIAFGLHPYFLSENNIAGNIEHLLSKFCKYCTQYESSIVAIGEAGLDAKTPIDMQDQIAILVAQIDVAKVLGKPIVLHHRQSHNELIRVLKQKKFTGGGLIHAFSGSFEIAKTYVDMGFVLGIGGTITYDRSQKTRKTLRRVYEELGDEHLVLETDSPDMPLFGFQGQRNSPERIPLVAKALSRVLAVDIEHIALSTSKNYSRVFSSPTS</sequence>
<evidence type="ECO:0000256" key="1">
    <source>
        <dbReference type="ARBA" id="ARBA00009275"/>
    </source>
</evidence>
<dbReference type="GO" id="GO:0046872">
    <property type="term" value="F:metal ion binding"/>
    <property type="evidence" value="ECO:0007669"/>
    <property type="project" value="UniProtKB-KW"/>
</dbReference>
<keyword evidence="6" id="KW-1185">Reference proteome</keyword>
<feature type="binding site" evidence="4">
    <location>
        <position position="140"/>
    </location>
    <ligand>
        <name>a divalent metal cation</name>
        <dbReference type="ChEBI" id="CHEBI:60240"/>
        <label>2</label>
    </ligand>
</feature>
<gene>
    <name evidence="5" type="ORF">GCM10007852_39570</name>
</gene>
<feature type="binding site" evidence="4">
    <location>
        <position position="164"/>
    </location>
    <ligand>
        <name>a divalent metal cation</name>
        <dbReference type="ChEBI" id="CHEBI:60240"/>
        <label>2</label>
    </ligand>
</feature>
<dbReference type="SUPFAM" id="SSF51556">
    <property type="entry name" value="Metallo-dependent hydrolases"/>
    <property type="match status" value="1"/>
</dbReference>
<feature type="binding site" evidence="4">
    <location>
        <position position="218"/>
    </location>
    <ligand>
        <name>a divalent metal cation</name>
        <dbReference type="ChEBI" id="CHEBI:60240"/>
        <label>1</label>
    </ligand>
</feature>
<dbReference type="RefSeq" id="WP_284219468.1">
    <property type="nucleotide sequence ID" value="NZ_BSOT01000019.1"/>
</dbReference>
<evidence type="ECO:0000256" key="2">
    <source>
        <dbReference type="ARBA" id="ARBA00022723"/>
    </source>
</evidence>
<proteinExistence type="inferred from homology"/>
<evidence type="ECO:0000313" key="6">
    <source>
        <dbReference type="Proteomes" id="UP001156601"/>
    </source>
</evidence>
<dbReference type="InterPro" id="IPR001130">
    <property type="entry name" value="TatD-like"/>
</dbReference>
<organism evidence="5 6">
    <name type="scientific">Agaribacter marinus</name>
    <dbReference type="NCBI Taxonomy" id="1431249"/>
    <lineage>
        <taxon>Bacteria</taxon>
        <taxon>Pseudomonadati</taxon>
        <taxon>Pseudomonadota</taxon>
        <taxon>Gammaproteobacteria</taxon>
        <taxon>Alteromonadales</taxon>
        <taxon>Alteromonadaceae</taxon>
        <taxon>Agaribacter</taxon>
    </lineage>
</organism>
<dbReference type="Gene3D" id="3.20.20.140">
    <property type="entry name" value="Metal-dependent hydrolases"/>
    <property type="match status" value="1"/>
</dbReference>
<dbReference type="EMBL" id="BSOT01000019">
    <property type="protein sequence ID" value="GLR73049.1"/>
    <property type="molecule type" value="Genomic_DNA"/>
</dbReference>
<dbReference type="Proteomes" id="UP001156601">
    <property type="component" value="Unassembled WGS sequence"/>
</dbReference>
<dbReference type="Pfam" id="PF01026">
    <property type="entry name" value="TatD_DNase"/>
    <property type="match status" value="1"/>
</dbReference>
<dbReference type="GO" id="GO:0005829">
    <property type="term" value="C:cytosol"/>
    <property type="evidence" value="ECO:0007669"/>
    <property type="project" value="TreeGrafter"/>
</dbReference>
<feature type="binding site" evidence="4">
    <location>
        <position position="9"/>
    </location>
    <ligand>
        <name>a divalent metal cation</name>
        <dbReference type="ChEBI" id="CHEBI:60240"/>
        <label>1</label>
    </ligand>
</feature>
<comment type="similarity">
    <text evidence="1">Belongs to the metallo-dependent hydrolases superfamily. TatD-type hydrolase family.</text>
</comment>
<dbReference type="GO" id="GO:0016788">
    <property type="term" value="F:hydrolase activity, acting on ester bonds"/>
    <property type="evidence" value="ECO:0007669"/>
    <property type="project" value="InterPro"/>
</dbReference>
<dbReference type="FunFam" id="3.20.20.140:FF:000005">
    <property type="entry name" value="TatD family hydrolase"/>
    <property type="match status" value="1"/>
</dbReference>
<evidence type="ECO:0000256" key="3">
    <source>
        <dbReference type="ARBA" id="ARBA00022801"/>
    </source>
</evidence>
<dbReference type="PANTHER" id="PTHR46124">
    <property type="entry name" value="D-AMINOACYL-TRNA DEACYLASE"/>
    <property type="match status" value="1"/>
</dbReference>
<reference evidence="5" key="1">
    <citation type="journal article" date="2014" name="Int. J. Syst. Evol. Microbiol.">
        <title>Complete genome sequence of Corynebacterium casei LMG S-19264T (=DSM 44701T), isolated from a smear-ripened cheese.</title>
        <authorList>
            <consortium name="US DOE Joint Genome Institute (JGI-PGF)"/>
            <person name="Walter F."/>
            <person name="Albersmeier A."/>
            <person name="Kalinowski J."/>
            <person name="Ruckert C."/>
        </authorList>
    </citation>
    <scope>NUCLEOTIDE SEQUENCE</scope>
    <source>
        <strain evidence="5">NBRC 110023</strain>
    </source>
</reference>
<feature type="binding site" evidence="4">
    <location>
        <position position="105"/>
    </location>
    <ligand>
        <name>a divalent metal cation</name>
        <dbReference type="ChEBI" id="CHEBI:60240"/>
        <label>1</label>
    </ligand>
</feature>
<evidence type="ECO:0000256" key="4">
    <source>
        <dbReference type="PIRSR" id="PIRSR005902-1"/>
    </source>
</evidence>
<keyword evidence="2 4" id="KW-0479">Metal-binding</keyword>
<accession>A0AA37T2X0</accession>
<evidence type="ECO:0000313" key="5">
    <source>
        <dbReference type="EMBL" id="GLR73049.1"/>
    </source>
</evidence>
<name>A0AA37T2X0_9ALTE</name>
<comment type="caution">
    <text evidence="5">The sequence shown here is derived from an EMBL/GenBank/DDBJ whole genome shotgun (WGS) entry which is preliminary data.</text>
</comment>
<dbReference type="AlphaFoldDB" id="A0AA37T2X0"/>
<protein>
    <submittedName>
        <fullName evidence="5">Hydrolase</fullName>
    </submittedName>
</protein>
<dbReference type="InterPro" id="IPR032466">
    <property type="entry name" value="Metal_Hydrolase"/>
</dbReference>
<dbReference type="PIRSF" id="PIRSF005902">
    <property type="entry name" value="DNase_TatD"/>
    <property type="match status" value="1"/>
</dbReference>
<dbReference type="PANTHER" id="PTHR46124:SF3">
    <property type="entry name" value="HYDROLASE"/>
    <property type="match status" value="1"/>
</dbReference>
<keyword evidence="3 5" id="KW-0378">Hydrolase</keyword>
<dbReference type="CDD" id="cd01310">
    <property type="entry name" value="TatD_DNAse"/>
    <property type="match status" value="1"/>
</dbReference>
<reference evidence="5" key="2">
    <citation type="submission" date="2023-01" db="EMBL/GenBank/DDBJ databases">
        <title>Draft genome sequence of Agaribacter marinus strain NBRC 110023.</title>
        <authorList>
            <person name="Sun Q."/>
            <person name="Mori K."/>
        </authorList>
    </citation>
    <scope>NUCLEOTIDE SEQUENCE</scope>
    <source>
        <strain evidence="5">NBRC 110023</strain>
    </source>
</reference>
<feature type="binding site" evidence="4">
    <location>
        <position position="7"/>
    </location>
    <ligand>
        <name>a divalent metal cation</name>
        <dbReference type="ChEBI" id="CHEBI:60240"/>
        <label>1</label>
    </ligand>
</feature>